<keyword evidence="2" id="KW-1185">Reference proteome</keyword>
<dbReference type="GO" id="GO:0016740">
    <property type="term" value="F:transferase activity"/>
    <property type="evidence" value="ECO:0007669"/>
    <property type="project" value="UniProtKB-KW"/>
</dbReference>
<dbReference type="PANTHER" id="PTHR47017">
    <property type="entry name" value="ACYL-COA"/>
    <property type="match status" value="1"/>
</dbReference>
<proteinExistence type="predicted"/>
<dbReference type="Proteomes" id="UP000263833">
    <property type="component" value="Unassembled WGS sequence"/>
</dbReference>
<dbReference type="OrthoDB" id="9776898at2"/>
<comment type="caution">
    <text evidence="1">The sequence shown here is derived from an EMBL/GenBank/DDBJ whole genome shotgun (WGS) entry which is preliminary data.</text>
</comment>
<dbReference type="SUPFAM" id="SSF55729">
    <property type="entry name" value="Acyl-CoA N-acyltransferases (Nat)"/>
    <property type="match status" value="1"/>
</dbReference>
<keyword evidence="1" id="KW-0808">Transferase</keyword>
<dbReference type="InterPro" id="IPR007434">
    <property type="entry name" value="FemAB-like"/>
</dbReference>
<reference evidence="2" key="1">
    <citation type="submission" date="2018-08" db="EMBL/GenBank/DDBJ databases">
        <authorList>
            <person name="Kim S.-J."/>
            <person name="Jung G.-Y."/>
        </authorList>
    </citation>
    <scope>NUCLEOTIDE SEQUENCE [LARGE SCALE GENOMIC DNA]</scope>
    <source>
        <strain evidence="2">GY_G</strain>
    </source>
</reference>
<organism evidence="1 2">
    <name type="scientific">Sphingorhabdus pulchriflava</name>
    <dbReference type="NCBI Taxonomy" id="2292257"/>
    <lineage>
        <taxon>Bacteria</taxon>
        <taxon>Pseudomonadati</taxon>
        <taxon>Pseudomonadota</taxon>
        <taxon>Alphaproteobacteria</taxon>
        <taxon>Sphingomonadales</taxon>
        <taxon>Sphingomonadaceae</taxon>
        <taxon>Sphingorhabdus</taxon>
    </lineage>
</organism>
<dbReference type="PANTHER" id="PTHR47017:SF1">
    <property type="entry name" value="ACYL-COA"/>
    <property type="match status" value="1"/>
</dbReference>
<protein>
    <submittedName>
        <fullName evidence="1">N-acetyltransferase</fullName>
    </submittedName>
</protein>
<dbReference type="RefSeq" id="WP_115549569.1">
    <property type="nucleotide sequence ID" value="NZ_QRGP01000002.1"/>
</dbReference>
<sequence>MAEGDTPDDPIIAQIAEGVSALDAAQWDRLNISANPFVSHAFLAALEESGSVGAGTGWSPAPITMRDAAGDLCGALPAYLKSHSQGEYVFDHAWADAYERAGGRYYPKLQIAAPFSPVPGPRLLARDDQTALKLLRAAESVVVQNGLSSAHATFVDESQLDLFRKAGWLIRSGTQFHWANDGYSSVDDFMATLASRKRRAIRKERAAAQLAVDIQILRGDQMLPAHWDMFWVFYQDTGARKWGRPYLTRAFFDLIAESMSDSIVLFLAHRGGQPVAGALNLLGPDCLYGRYWGCVEDIPFLHFELCYYQAIDFAIAHGLARVEAGAQGEHKLARGYLPVTTWSAHFIADPGFRSAIEDFLVRERRAVDREQEFLAELGPFKRG</sequence>
<dbReference type="Gene3D" id="3.40.630.30">
    <property type="match status" value="1"/>
</dbReference>
<dbReference type="EMBL" id="QRGP01000002">
    <property type="protein sequence ID" value="RDV02464.1"/>
    <property type="molecule type" value="Genomic_DNA"/>
</dbReference>
<evidence type="ECO:0000313" key="2">
    <source>
        <dbReference type="Proteomes" id="UP000263833"/>
    </source>
</evidence>
<dbReference type="Pfam" id="PF04339">
    <property type="entry name" value="FemAB_like"/>
    <property type="match status" value="1"/>
</dbReference>
<name>A0A371B4K1_9SPHN</name>
<dbReference type="InterPro" id="IPR016181">
    <property type="entry name" value="Acyl_CoA_acyltransferase"/>
</dbReference>
<evidence type="ECO:0000313" key="1">
    <source>
        <dbReference type="EMBL" id="RDV02464.1"/>
    </source>
</evidence>
<dbReference type="AlphaFoldDB" id="A0A371B4K1"/>
<gene>
    <name evidence="1" type="ORF">DXH95_10820</name>
</gene>
<accession>A0A371B4K1</accession>